<dbReference type="Proteomes" id="UP001527099">
    <property type="component" value="Unassembled WGS sequence"/>
</dbReference>
<dbReference type="InterPro" id="IPR023485">
    <property type="entry name" value="Ptyr_pPase"/>
</dbReference>
<dbReference type="SUPFAM" id="SSF52788">
    <property type="entry name" value="Phosphotyrosine protein phosphatases I"/>
    <property type="match status" value="1"/>
</dbReference>
<evidence type="ECO:0000313" key="4">
    <source>
        <dbReference type="Proteomes" id="UP001527099"/>
    </source>
</evidence>
<organism evidence="3 4">
    <name type="scientific">Paenibacillus alginolyticus</name>
    <dbReference type="NCBI Taxonomy" id="59839"/>
    <lineage>
        <taxon>Bacteria</taxon>
        <taxon>Bacillati</taxon>
        <taxon>Bacillota</taxon>
        <taxon>Bacilli</taxon>
        <taxon>Bacillales</taxon>
        <taxon>Paenibacillaceae</taxon>
        <taxon>Paenibacillus</taxon>
    </lineage>
</organism>
<keyword evidence="4" id="KW-1185">Reference proteome</keyword>
<evidence type="ECO:0000259" key="2">
    <source>
        <dbReference type="SMART" id="SM00226"/>
    </source>
</evidence>
<dbReference type="PANTHER" id="PTHR43428">
    <property type="entry name" value="ARSENATE REDUCTASE"/>
    <property type="match status" value="1"/>
</dbReference>
<proteinExistence type="predicted"/>
<dbReference type="PANTHER" id="PTHR43428:SF1">
    <property type="entry name" value="ARSENATE REDUCTASE"/>
    <property type="match status" value="1"/>
</dbReference>
<dbReference type="SMART" id="SM00226">
    <property type="entry name" value="LMWPc"/>
    <property type="match status" value="1"/>
</dbReference>
<gene>
    <name evidence="3" type="ORF">M5X19_04940</name>
</gene>
<feature type="domain" description="Phosphotyrosine protein phosphatase I" evidence="2">
    <location>
        <begin position="1"/>
        <end position="122"/>
    </location>
</feature>
<sequence>MAEAFAKHYSNGFLVIESAGIEPLDIHPLTIDVMKEVGIDISKHVSKKINFKTFTHSNCIINIGNRIIERSTVVTLGQSFGIYSEHWDIHNPIPMDETQAEISNFRNVRDAIEQEVLSFFNLFHLPYQKEKLHSM</sequence>
<evidence type="ECO:0000313" key="3">
    <source>
        <dbReference type="EMBL" id="MCY9692257.1"/>
    </source>
</evidence>
<keyword evidence="1" id="KW-0059">Arsenical resistance</keyword>
<reference evidence="3 4" key="1">
    <citation type="submission" date="2022-05" db="EMBL/GenBank/DDBJ databases">
        <title>Genome Sequencing of Bee-Associated Microbes.</title>
        <authorList>
            <person name="Dunlap C."/>
        </authorList>
    </citation>
    <scope>NUCLEOTIDE SEQUENCE [LARGE SCALE GENOMIC DNA]</scope>
    <source>
        <strain evidence="3 4">NRRL B-14421</strain>
    </source>
</reference>
<dbReference type="EMBL" id="JAMDMX010000011">
    <property type="protein sequence ID" value="MCY9692257.1"/>
    <property type="molecule type" value="Genomic_DNA"/>
</dbReference>
<comment type="caution">
    <text evidence="3">The sequence shown here is derived from an EMBL/GenBank/DDBJ whole genome shotgun (WGS) entry which is preliminary data.</text>
</comment>
<dbReference type="Pfam" id="PF01451">
    <property type="entry name" value="LMWPc"/>
    <property type="match status" value="1"/>
</dbReference>
<dbReference type="Gene3D" id="3.40.50.2300">
    <property type="match status" value="1"/>
</dbReference>
<name>A0ABT4G7W0_9BACL</name>
<evidence type="ECO:0000256" key="1">
    <source>
        <dbReference type="ARBA" id="ARBA00022849"/>
    </source>
</evidence>
<protein>
    <recommendedName>
        <fullName evidence="2">Phosphotyrosine protein phosphatase I domain-containing protein</fullName>
    </recommendedName>
</protein>
<accession>A0ABT4G7W0</accession>
<dbReference type="InterPro" id="IPR036196">
    <property type="entry name" value="Ptyr_pPase_sf"/>
</dbReference>